<proteinExistence type="predicted"/>
<dbReference type="Gene3D" id="3.40.50.720">
    <property type="entry name" value="NAD(P)-binding Rossmann-like Domain"/>
    <property type="match status" value="1"/>
</dbReference>
<gene>
    <name evidence="1" type="ORF">OG375_28435</name>
</gene>
<sequence length="87" mass="9417">MATTDLTGTTDIEPLIQKSVSLHVEMVFSRVIAGHDLHRQGQILADLAGHVRPIVTTHLHGLTADSMREAHRLAESGRTIGKTVISV</sequence>
<evidence type="ECO:0000313" key="2">
    <source>
        <dbReference type="Proteomes" id="UP001346877"/>
    </source>
</evidence>
<keyword evidence="2" id="KW-1185">Reference proteome</keyword>
<name>A0ABZ1PCG2_9ACTN</name>
<protein>
    <submittedName>
        <fullName evidence="1">Zinc-binding dehydrogenase</fullName>
    </submittedName>
</protein>
<dbReference type="EMBL" id="CP107941">
    <property type="protein sequence ID" value="WUI81771.1"/>
    <property type="molecule type" value="Genomic_DNA"/>
</dbReference>
<dbReference type="Proteomes" id="UP001346877">
    <property type="component" value="Chromosome"/>
</dbReference>
<dbReference type="RefSeq" id="WP_328369082.1">
    <property type="nucleotide sequence ID" value="NZ_CP107936.1"/>
</dbReference>
<accession>A0ABZ1PCG2</accession>
<organism evidence="1 2">
    <name type="scientific">Micromonospora zamorensis</name>
    <dbReference type="NCBI Taxonomy" id="709883"/>
    <lineage>
        <taxon>Bacteria</taxon>
        <taxon>Bacillati</taxon>
        <taxon>Actinomycetota</taxon>
        <taxon>Actinomycetes</taxon>
        <taxon>Micromonosporales</taxon>
        <taxon>Micromonosporaceae</taxon>
        <taxon>Micromonospora</taxon>
    </lineage>
</organism>
<dbReference type="Gene3D" id="3.90.180.10">
    <property type="entry name" value="Medium-chain alcohol dehydrogenases, catalytic domain"/>
    <property type="match status" value="1"/>
</dbReference>
<dbReference type="Pfam" id="PF13602">
    <property type="entry name" value="ADH_zinc_N_2"/>
    <property type="match status" value="1"/>
</dbReference>
<reference evidence="1 2" key="1">
    <citation type="submission" date="2022-10" db="EMBL/GenBank/DDBJ databases">
        <title>The complete genomes of actinobacterial strains from the NBC collection.</title>
        <authorList>
            <person name="Joergensen T.S."/>
            <person name="Alvarez Arevalo M."/>
            <person name="Sterndorff E.B."/>
            <person name="Faurdal D."/>
            <person name="Vuksanovic O."/>
            <person name="Mourched A.-S."/>
            <person name="Charusanti P."/>
            <person name="Shaw S."/>
            <person name="Blin K."/>
            <person name="Weber T."/>
        </authorList>
    </citation>
    <scope>NUCLEOTIDE SEQUENCE [LARGE SCALE GENOMIC DNA]</scope>
    <source>
        <strain evidence="1 2">NBC_00396</strain>
    </source>
</reference>
<evidence type="ECO:0000313" key="1">
    <source>
        <dbReference type="EMBL" id="WUI81771.1"/>
    </source>
</evidence>